<dbReference type="Proteomes" id="UP001193920">
    <property type="component" value="Unassembled WGS sequence"/>
</dbReference>
<organism evidence="1">
    <name type="scientific">Xenorhabdus szentirmaii</name>
    <dbReference type="NCBI Taxonomy" id="290112"/>
    <lineage>
        <taxon>Bacteria</taxon>
        <taxon>Pseudomonadati</taxon>
        <taxon>Pseudomonadota</taxon>
        <taxon>Gammaproteobacteria</taxon>
        <taxon>Enterobacterales</taxon>
        <taxon>Morganellaceae</taxon>
        <taxon>Xenorhabdus</taxon>
    </lineage>
</organism>
<accession>A0AAW3YQN6</accession>
<reference evidence="1" key="2">
    <citation type="journal article" date="2024" name="Toxins">
        <title>Genome Sequence Analysis of Native Xenorhabdus Strains Isolated from Entomopathogenic Nematodes in Argentina.</title>
        <authorList>
            <person name="Palma L."/>
            <person name="Frizzo L."/>
            <person name="Kaiser S."/>
            <person name="Berry C."/>
            <person name="Caballero P."/>
            <person name="Bode H.B."/>
            <person name="Del Valle E.E."/>
        </authorList>
    </citation>
    <scope>NUCLEOTIDE SEQUENCE</scope>
    <source>
        <strain evidence="1">M</strain>
    </source>
</reference>
<dbReference type="AlphaFoldDB" id="A0AAW3YQN6"/>
<evidence type="ECO:0000313" key="1">
    <source>
        <dbReference type="EMBL" id="MBD2799429.1"/>
    </source>
</evidence>
<reference evidence="1" key="1">
    <citation type="submission" date="2020-09" db="EMBL/GenBank/DDBJ databases">
        <authorList>
            <person name="Palma L."/>
            <person name="Caballero P."/>
            <person name="Berry C."/>
            <person name="Del Valle E."/>
        </authorList>
    </citation>
    <scope>NUCLEOTIDE SEQUENCE</scope>
    <source>
        <strain evidence="1">M</strain>
    </source>
</reference>
<comment type="caution">
    <text evidence="1">The sequence shown here is derived from an EMBL/GenBank/DDBJ whole genome shotgun (WGS) entry which is preliminary data.</text>
</comment>
<gene>
    <name evidence="1" type="ORF">ID854_02865</name>
</gene>
<name>A0AAW3YQN6_9GAMM</name>
<protein>
    <recommendedName>
        <fullName evidence="2">Transposase</fullName>
    </recommendedName>
</protein>
<evidence type="ECO:0008006" key="2">
    <source>
        <dbReference type="Google" id="ProtNLM"/>
    </source>
</evidence>
<sequence>MANTNGQGVAALCAYTLVRVFTSVPAIASSMVVQAGEAMPRRSKRRSANPV</sequence>
<dbReference type="EMBL" id="JACXBF010000075">
    <property type="protein sequence ID" value="MBD2799429.1"/>
    <property type="molecule type" value="Genomic_DNA"/>
</dbReference>
<proteinExistence type="predicted"/>